<dbReference type="InterPro" id="IPR051223">
    <property type="entry name" value="Polycystin"/>
</dbReference>
<evidence type="ECO:0000256" key="1">
    <source>
        <dbReference type="ARBA" id="ARBA00004141"/>
    </source>
</evidence>
<evidence type="ECO:0000256" key="5">
    <source>
        <dbReference type="ARBA" id="ARBA00023136"/>
    </source>
</evidence>
<gene>
    <name evidence="8" type="ORF">CHS0354_039399</name>
</gene>
<keyword evidence="4 6" id="KW-1133">Transmembrane helix</keyword>
<comment type="caution">
    <text evidence="8">The sequence shown here is derived from an EMBL/GenBank/DDBJ whole genome shotgun (WGS) entry which is preliminary data.</text>
</comment>
<dbReference type="GO" id="GO:0005262">
    <property type="term" value="F:calcium channel activity"/>
    <property type="evidence" value="ECO:0007669"/>
    <property type="project" value="TreeGrafter"/>
</dbReference>
<dbReference type="Pfam" id="PF20519">
    <property type="entry name" value="Polycystin_dom"/>
    <property type="match status" value="1"/>
</dbReference>
<name>A0AAE0S1D0_9BIVA</name>
<evidence type="ECO:0000256" key="6">
    <source>
        <dbReference type="SAM" id="Phobius"/>
    </source>
</evidence>
<feature type="domain" description="Polycystin" evidence="7">
    <location>
        <begin position="146"/>
        <end position="206"/>
    </location>
</feature>
<dbReference type="EMBL" id="JAEAOA010002306">
    <property type="protein sequence ID" value="KAK3583581.1"/>
    <property type="molecule type" value="Genomic_DNA"/>
</dbReference>
<dbReference type="GO" id="GO:0050982">
    <property type="term" value="P:detection of mechanical stimulus"/>
    <property type="evidence" value="ECO:0007669"/>
    <property type="project" value="TreeGrafter"/>
</dbReference>
<reference evidence="8" key="2">
    <citation type="journal article" date="2021" name="Genome Biol. Evol.">
        <title>Developing a high-quality reference genome for a parasitic bivalve with doubly uniparental inheritance (Bivalvia: Unionida).</title>
        <authorList>
            <person name="Smith C.H."/>
        </authorList>
    </citation>
    <scope>NUCLEOTIDE SEQUENCE</scope>
    <source>
        <strain evidence="8">CHS0354</strain>
        <tissue evidence="8">Mantle</tissue>
    </source>
</reference>
<feature type="transmembrane region" description="Helical" evidence="6">
    <location>
        <begin position="98"/>
        <end position="117"/>
    </location>
</feature>
<evidence type="ECO:0000256" key="2">
    <source>
        <dbReference type="ARBA" id="ARBA00007200"/>
    </source>
</evidence>
<comment type="similarity">
    <text evidence="2">Belongs to the polycystin family.</text>
</comment>
<dbReference type="PANTHER" id="PTHR10877">
    <property type="entry name" value="POLYCYSTIN FAMILY MEMBER"/>
    <property type="match status" value="1"/>
</dbReference>
<dbReference type="GO" id="GO:0016020">
    <property type="term" value="C:membrane"/>
    <property type="evidence" value="ECO:0007669"/>
    <property type="project" value="UniProtKB-SubCell"/>
</dbReference>
<evidence type="ECO:0000313" key="9">
    <source>
        <dbReference type="Proteomes" id="UP001195483"/>
    </source>
</evidence>
<organism evidence="8 9">
    <name type="scientific">Potamilus streckersoni</name>
    <dbReference type="NCBI Taxonomy" id="2493646"/>
    <lineage>
        <taxon>Eukaryota</taxon>
        <taxon>Metazoa</taxon>
        <taxon>Spiralia</taxon>
        <taxon>Lophotrochozoa</taxon>
        <taxon>Mollusca</taxon>
        <taxon>Bivalvia</taxon>
        <taxon>Autobranchia</taxon>
        <taxon>Heteroconchia</taxon>
        <taxon>Palaeoheterodonta</taxon>
        <taxon>Unionida</taxon>
        <taxon>Unionoidea</taxon>
        <taxon>Unionidae</taxon>
        <taxon>Ambleminae</taxon>
        <taxon>Lampsilini</taxon>
        <taxon>Potamilus</taxon>
    </lineage>
</organism>
<dbReference type="AlphaFoldDB" id="A0AAE0S1D0"/>
<feature type="transmembrane region" description="Helical" evidence="6">
    <location>
        <begin position="32"/>
        <end position="49"/>
    </location>
</feature>
<dbReference type="PANTHER" id="PTHR10877:SF194">
    <property type="entry name" value="LOCATION OF VULVA DEFECTIVE 1"/>
    <property type="match status" value="1"/>
</dbReference>
<accession>A0AAE0S1D0</accession>
<evidence type="ECO:0000259" key="7">
    <source>
        <dbReference type="Pfam" id="PF20519"/>
    </source>
</evidence>
<sequence>MQHSPLLSSNLKFVPTYRTKKKKVFTSPADPMINYVLLTAFFLALLIRVSKESDMPPDRAAVLRGYATGVRCPAPPLLEQSLRNAQDLRCKELRMKAALQDIVINLVYVWILFSISYSNRDDRSYSLRQNIENRILAPKDRELPKFLDIKTKKDFFTWLNKTTFPSLFPERTHSGQELHWREREFIAGFGSYRLGPPRLRQLRVREGQK</sequence>
<proteinExistence type="inferred from homology"/>
<keyword evidence="5 6" id="KW-0472">Membrane</keyword>
<evidence type="ECO:0000313" key="8">
    <source>
        <dbReference type="EMBL" id="KAK3583581.1"/>
    </source>
</evidence>
<comment type="subcellular location">
    <subcellularLocation>
        <location evidence="1">Membrane</location>
        <topology evidence="1">Multi-pass membrane protein</topology>
    </subcellularLocation>
</comment>
<dbReference type="Proteomes" id="UP001195483">
    <property type="component" value="Unassembled WGS sequence"/>
</dbReference>
<reference evidence="8" key="1">
    <citation type="journal article" date="2021" name="Genome Biol. Evol.">
        <title>A High-Quality Reference Genome for a Parasitic Bivalve with Doubly Uniparental Inheritance (Bivalvia: Unionida).</title>
        <authorList>
            <person name="Smith C.H."/>
        </authorList>
    </citation>
    <scope>NUCLEOTIDE SEQUENCE</scope>
    <source>
        <strain evidence="8">CHS0354</strain>
    </source>
</reference>
<keyword evidence="9" id="KW-1185">Reference proteome</keyword>
<keyword evidence="3 6" id="KW-0812">Transmembrane</keyword>
<protein>
    <recommendedName>
        <fullName evidence="7">Polycystin domain-containing protein</fullName>
    </recommendedName>
</protein>
<evidence type="ECO:0000256" key="3">
    <source>
        <dbReference type="ARBA" id="ARBA00022692"/>
    </source>
</evidence>
<dbReference type="InterPro" id="IPR046791">
    <property type="entry name" value="Polycystin_dom"/>
</dbReference>
<evidence type="ECO:0000256" key="4">
    <source>
        <dbReference type="ARBA" id="ARBA00022989"/>
    </source>
</evidence>
<reference evidence="8" key="3">
    <citation type="submission" date="2023-05" db="EMBL/GenBank/DDBJ databases">
        <authorList>
            <person name="Smith C.H."/>
        </authorList>
    </citation>
    <scope>NUCLEOTIDE SEQUENCE</scope>
    <source>
        <strain evidence="8">CHS0354</strain>
        <tissue evidence="8">Mantle</tissue>
    </source>
</reference>